<proteinExistence type="evidence at transcript level"/>
<dbReference type="AlphaFoldDB" id="Q5ENJ1"/>
<evidence type="ECO:0000256" key="1">
    <source>
        <dbReference type="SAM" id="SignalP"/>
    </source>
</evidence>
<feature type="chain" id="PRO_5004256204" evidence="1">
    <location>
        <begin position="24"/>
        <end position="204"/>
    </location>
</feature>
<accession>Q5ENJ1</accession>
<evidence type="ECO:0000313" key="2">
    <source>
        <dbReference type="EMBL" id="AAW79402.1"/>
    </source>
</evidence>
<reference evidence="2" key="1">
    <citation type="journal article" date="2005" name="J. Mol. Biol.">
        <title>Complex protein targeting to dinoflagellate plastids.</title>
        <authorList>
            <person name="Patron N.J."/>
            <person name="Waller R.F."/>
            <person name="Archibald J.M."/>
            <person name="Keeling P.J."/>
        </authorList>
    </citation>
    <scope>NUCLEOTIDE SEQUENCE</scope>
</reference>
<protein>
    <submittedName>
        <fullName evidence="2">Uncharacterized protein</fullName>
    </submittedName>
</protein>
<organism evidence="2">
    <name type="scientific">Kryptoperidinium triquetrum</name>
    <name type="common">Dinoflagellate</name>
    <name type="synonym">Heterocapsa triquetra</name>
    <dbReference type="NCBI Taxonomy" id="66468"/>
    <lineage>
        <taxon>Eukaryota</taxon>
        <taxon>Sar</taxon>
        <taxon>Alveolata</taxon>
        <taxon>Dinophyceae</taxon>
        <taxon>Peridiniales</taxon>
        <taxon>Kryptoperidiniaceae</taxon>
        <taxon>Kryptoperidinium</taxon>
    </lineage>
</organism>
<dbReference type="EMBL" id="AY826941">
    <property type="protein sequence ID" value="AAW79402.1"/>
    <property type="molecule type" value="mRNA"/>
</dbReference>
<sequence length="204" mass="19785">MARATGRVAAIAVLCALGHLLLAQLATFVTPSTPSPSSSRQLRSRVSLAATKADVAAAKQKAQLLTWAANKLASDGSPEAAPMQAKAAAAVAEFEALKKGGSAPAAPPPVSTPVAAAPVAAAPVAAAPSAVSKADLAAAKQKAQLLTWAANKLASDGSPEAAPMQAKAAAAVAEFEALKAARVAAAAAAPVAAVSSAVSKADLA</sequence>
<keyword evidence="1" id="KW-0732">Signal</keyword>
<name>Q5ENJ1_KRYTR</name>
<feature type="non-terminal residue" evidence="2">
    <location>
        <position position="204"/>
    </location>
</feature>
<feature type="signal peptide" evidence="1">
    <location>
        <begin position="1"/>
        <end position="23"/>
    </location>
</feature>